<dbReference type="GO" id="GO:0004888">
    <property type="term" value="F:transmembrane signaling receptor activity"/>
    <property type="evidence" value="ECO:0007669"/>
    <property type="project" value="InterPro"/>
</dbReference>
<feature type="transmembrane region" description="Helical" evidence="20">
    <location>
        <begin position="163"/>
        <end position="186"/>
    </location>
</feature>
<reference evidence="24" key="1">
    <citation type="journal article" date="2004" name="Nature">
        <title>Genome duplication in the teleost fish Tetraodon nigroviridis reveals the early vertebrate proto-karyotype.</title>
        <authorList>
            <person name="Jaillon O."/>
            <person name="Aury J.-M."/>
            <person name="Brunet F."/>
            <person name="Petit J.-L."/>
            <person name="Stange-Thomann N."/>
            <person name="Mauceli E."/>
            <person name="Bouneau L."/>
            <person name="Fischer C."/>
            <person name="Ozouf-Costaz C."/>
            <person name="Bernot A."/>
            <person name="Nicaud S."/>
            <person name="Jaffe D."/>
            <person name="Fisher S."/>
            <person name="Lutfalla G."/>
            <person name="Dossat C."/>
            <person name="Segurens B."/>
            <person name="Dasilva C."/>
            <person name="Salanoubat M."/>
            <person name="Levy M."/>
            <person name="Boudet N."/>
            <person name="Castellano S."/>
            <person name="Anthouard V."/>
            <person name="Jubin C."/>
            <person name="Castelli V."/>
            <person name="Katinka M."/>
            <person name="Vacherie B."/>
            <person name="Biemont C."/>
            <person name="Skalli Z."/>
            <person name="Cattolico L."/>
            <person name="Poulain J."/>
            <person name="De Berardinis V."/>
            <person name="Cruaud C."/>
            <person name="Duprat S."/>
            <person name="Brottier P."/>
            <person name="Coutanceau J.-P."/>
            <person name="Gouzy J."/>
            <person name="Parra G."/>
            <person name="Lardier G."/>
            <person name="Chapple C."/>
            <person name="McKernan K.J."/>
            <person name="McEwan P."/>
            <person name="Bosak S."/>
            <person name="Kellis M."/>
            <person name="Volff J.-N."/>
            <person name="Guigo R."/>
            <person name="Zody M.C."/>
            <person name="Mesirov J."/>
            <person name="Lindblad-Toh K."/>
            <person name="Birren B."/>
            <person name="Nusbaum C."/>
            <person name="Kahn D."/>
            <person name="Robinson-Rechavi M."/>
            <person name="Laudet V."/>
            <person name="Schachter V."/>
            <person name="Quetier F."/>
            <person name="Saurin W."/>
            <person name="Scarpelli C."/>
            <person name="Wincker P."/>
            <person name="Lander E.S."/>
            <person name="Weissenbach J."/>
            <person name="Roest Crollius H."/>
        </authorList>
    </citation>
    <scope>NUCLEOTIDE SEQUENCE [LARGE SCALE GENOMIC DNA]</scope>
</reference>
<protein>
    <submittedName>
        <fullName evidence="24">(spotted green pufferfish) hypothetical protein</fullName>
    </submittedName>
</protein>
<comment type="similarity">
    <text evidence="20">Belongs to the ligand-gated ion channel (TC 1.A.9) family.</text>
</comment>
<dbReference type="Pfam" id="PF02932">
    <property type="entry name" value="Neur_chan_memb"/>
    <property type="match status" value="1"/>
</dbReference>
<keyword evidence="10" id="KW-0675">Receptor</keyword>
<evidence type="ECO:0000256" key="19">
    <source>
        <dbReference type="ARBA" id="ARBA00037540"/>
    </source>
</evidence>
<evidence type="ECO:0000256" key="2">
    <source>
        <dbReference type="ARBA" id="ARBA00022475"/>
    </source>
</evidence>
<dbReference type="InterPro" id="IPR036734">
    <property type="entry name" value="Neur_chan_lig-bd_sf"/>
</dbReference>
<dbReference type="PRINTS" id="PR00252">
    <property type="entry name" value="NRIONCHANNEL"/>
</dbReference>
<evidence type="ECO:0000256" key="12">
    <source>
        <dbReference type="ARBA" id="ARBA00023257"/>
    </source>
</evidence>
<comment type="catalytic activity">
    <reaction evidence="18">
        <text>Ca(2+)(in) = Ca(2+)(out)</text>
        <dbReference type="Rhea" id="RHEA:29671"/>
        <dbReference type="ChEBI" id="CHEBI:29108"/>
    </reaction>
</comment>
<dbReference type="InterPro" id="IPR018000">
    <property type="entry name" value="Neurotransmitter_ion_chnl_CS"/>
</dbReference>
<dbReference type="Gene3D" id="2.70.170.10">
    <property type="entry name" value="Neurotransmitter-gated ion-channel ligand-binding domain"/>
    <property type="match status" value="3"/>
</dbReference>
<feature type="transmembrane region" description="Helical" evidence="20">
    <location>
        <begin position="227"/>
        <end position="250"/>
    </location>
</feature>
<evidence type="ECO:0000256" key="16">
    <source>
        <dbReference type="ARBA" id="ARBA00034430"/>
    </source>
</evidence>
<evidence type="ECO:0000256" key="21">
    <source>
        <dbReference type="SAM" id="MobiDB-lite"/>
    </source>
</evidence>
<dbReference type="Gene3D" id="1.20.58.390">
    <property type="entry name" value="Neurotransmitter-gated ion-channel transmembrane domain"/>
    <property type="match status" value="2"/>
</dbReference>
<dbReference type="SUPFAM" id="SSF63712">
    <property type="entry name" value="Nicotinic receptor ligand binding domain-like"/>
    <property type="match status" value="3"/>
</dbReference>
<dbReference type="CDD" id="cd19063">
    <property type="entry name" value="LGIC_TM_5-HT3"/>
    <property type="match status" value="1"/>
</dbReference>
<feature type="compositionally biased region" description="Basic residues" evidence="21">
    <location>
        <begin position="942"/>
        <end position="952"/>
    </location>
</feature>
<evidence type="ECO:0000256" key="11">
    <source>
        <dbReference type="ARBA" id="ARBA00023180"/>
    </source>
</evidence>
<dbReference type="FunFam" id="2.70.170.10:FF:000017">
    <property type="entry name" value="5-hydroxytryptamine receptor 3A"/>
    <property type="match status" value="1"/>
</dbReference>
<comment type="caution">
    <text evidence="24">The sequence shown here is derived from an EMBL/GenBank/DDBJ whole genome shotgun (WGS) entry which is preliminary data.</text>
</comment>
<evidence type="ECO:0000256" key="14">
    <source>
        <dbReference type="ARBA" id="ARBA00023303"/>
    </source>
</evidence>
<dbReference type="PANTHER" id="PTHR18945">
    <property type="entry name" value="NEUROTRANSMITTER GATED ION CHANNEL"/>
    <property type="match status" value="1"/>
</dbReference>
<evidence type="ECO:0000256" key="1">
    <source>
        <dbReference type="ARBA" id="ARBA00022448"/>
    </source>
</evidence>
<keyword evidence="11" id="KW-0325">Glycoprotein</keyword>
<dbReference type="OrthoDB" id="6097796at2759"/>
<comment type="subcellular location">
    <subcellularLocation>
        <location evidence="15">Postsynaptic cell membrane</location>
        <topology evidence="15">Multi-pass membrane protein</topology>
    </subcellularLocation>
</comment>
<evidence type="ECO:0000256" key="17">
    <source>
        <dbReference type="ARBA" id="ARBA00036239"/>
    </source>
</evidence>
<sequence length="1044" mass="118001">MFNCVCPVKEWDIEGLSWDAEECGTQRVSLPREKLWIPDIHITEFMDEDKSPRTPYVYIYNTGHVFDDSPLRVVSTCKLGIYSFPFDIQNCSLTFGSYIHFDTDIQMFASTTAAEILEESLSVAQTKGEWELINIQVFPSVLEITDGKYSQLKYYLILRRRPILYVINLILPSIFLVTLDVFSFLLPPHSVDRSSFKMTLILGYTVFLLLMNDLLPVTGNETPLLNVFFSLSFALMVASLLATLFITNIYFCSAHFGAVPHWLRTLMLKYAAVIVCLPPKKRSNRITVSLHENGKDLAPTVISSSDLQGLSEAPSVEPPNNSILTEVKKLAKDLFVDLLSYRNEELCQKVPSASPAGGLWCFIGLVFRPLCGSVCWCELSCEEGHSGPTYESLQAVFDLQAFRPAVNLSRPTTTNISFTLYAVLGVNEKTQILSTFLWLRLFWHHDFLVWDPDECDGVTKISLPVKNLWSPDIIVYELSVSLNNHPLTRMVCFTCFPFLMVTMKGSFTYSVDDDVSQACPYVYVNHTGHIRWDRMLRLVSACNLRDLQLSLRLKDVRVGPALTFEEMSKNSKRYLEASGEWELMDILGETSILQFGIDEWDIITFWVVIRRRPVLYVAHVRYQNFNRSVGTWTSSTATWPPCRRRASCGTSGATSATSWTFSSSASTCCSSPATLWWSSSCGASGSDAVSQALTMLIWQVLGLTIPTVPWLLQEWDIEELSWDERECGAREDKSPVIPYMYLFNTGGVYDDRPIRVVSSCKLEIYTFPFDIQNCTLTFGSYMHYGLTFGLFGTKASDIRMTPGNTAEEALQESRQVFVTNGEWSLADIQISPFTLSLDEDSYSEVKYFLILRRKPINYVVNLLIPSCFLIMVDIFSFLLPPHSVDRSSFKMTLILRLHRLPAHHERPAARHRGPDAAHQRLLLHQPGPDGGQPAGDGDNHKYPAKLHPRPHPRLAQDPGVTLPGLRRLSPSTQEEEGGGQALPGEPLDEGVGDDREGAGPFPLRPLHHPHHGHLRHHHRHLDLEQLIRTLSWTLEINPGFKLLL</sequence>
<keyword evidence="4" id="KW-0732">Signal</keyword>
<keyword evidence="14 20" id="KW-0407">Ion channel</keyword>
<reference evidence="24" key="2">
    <citation type="submission" date="2004-02" db="EMBL/GenBank/DDBJ databases">
        <authorList>
            <consortium name="Genoscope"/>
            <consortium name="Whitehead Institute Centre for Genome Research"/>
        </authorList>
    </citation>
    <scope>NUCLEOTIDE SEQUENCE</scope>
</reference>
<proteinExistence type="inferred from homology"/>
<evidence type="ECO:0000256" key="10">
    <source>
        <dbReference type="ARBA" id="ARBA00023170"/>
    </source>
</evidence>
<evidence type="ECO:0000256" key="13">
    <source>
        <dbReference type="ARBA" id="ARBA00023286"/>
    </source>
</evidence>
<keyword evidence="1 20" id="KW-0813">Transport</keyword>
<keyword evidence="6" id="KW-0770">Synapse</keyword>
<keyword evidence="3 20" id="KW-0812">Transmembrane</keyword>
<dbReference type="InterPro" id="IPR038050">
    <property type="entry name" value="Neuro_actylchol_rec"/>
</dbReference>
<dbReference type="GO" id="GO:0005230">
    <property type="term" value="F:extracellular ligand-gated monoatomic ion channel activity"/>
    <property type="evidence" value="ECO:0007669"/>
    <property type="project" value="InterPro"/>
</dbReference>
<keyword evidence="8 20" id="KW-0472">Membrane</keyword>
<dbReference type="InterPro" id="IPR006029">
    <property type="entry name" value="Neurotrans-gated_channel_TM"/>
</dbReference>
<evidence type="ECO:0000256" key="4">
    <source>
        <dbReference type="ARBA" id="ARBA00022729"/>
    </source>
</evidence>
<keyword evidence="2" id="KW-1003">Cell membrane</keyword>
<name>Q4RU50_TETNG</name>
<evidence type="ECO:0000259" key="22">
    <source>
        <dbReference type="Pfam" id="PF02931"/>
    </source>
</evidence>
<dbReference type="InterPro" id="IPR049944">
    <property type="entry name" value="LGIC_TM_5-HT3"/>
</dbReference>
<comment type="caution">
    <text evidence="20">Lacks conserved residue(s) required for the propagation of feature annotation.</text>
</comment>
<keyword evidence="13" id="KW-1071">Ligand-gated ion channel</keyword>
<dbReference type="AlphaFoldDB" id="Q4RU50"/>
<accession>Q4RU50</accession>
<evidence type="ECO:0000256" key="20">
    <source>
        <dbReference type="RuleBase" id="RU000687"/>
    </source>
</evidence>
<comment type="catalytic activity">
    <reaction evidence="16">
        <text>K(+)(in) = K(+)(out)</text>
        <dbReference type="Rhea" id="RHEA:29463"/>
        <dbReference type="ChEBI" id="CHEBI:29103"/>
    </reaction>
</comment>
<dbReference type="KEGG" id="tng:GSTEN00028953G001"/>
<dbReference type="PROSITE" id="PS00236">
    <property type="entry name" value="NEUROTR_ION_CHANNEL"/>
    <property type="match status" value="2"/>
</dbReference>
<evidence type="ECO:0000313" key="24">
    <source>
        <dbReference type="EMBL" id="CAG08082.1"/>
    </source>
</evidence>
<evidence type="ECO:0000256" key="15">
    <source>
        <dbReference type="ARBA" id="ARBA00034104"/>
    </source>
</evidence>
<keyword evidence="9" id="KW-1015">Disulfide bond</keyword>
<feature type="domain" description="Neurotransmitter-gated ion-channel ligand-binding" evidence="22">
    <location>
        <begin position="401"/>
        <end position="519"/>
    </location>
</feature>
<comment type="function">
    <text evidence="19">Forms serotonin (5-hydroxytryptamine/5-HT3)-activated cation-selective channel complexes, which when activated cause fast, depolarizing responses in neurons.</text>
</comment>
<gene>
    <name evidence="24" type="ORF">GSTENG00028953001</name>
</gene>
<evidence type="ECO:0000256" key="6">
    <source>
        <dbReference type="ARBA" id="ARBA00023018"/>
    </source>
</evidence>
<evidence type="ECO:0000256" key="5">
    <source>
        <dbReference type="ARBA" id="ARBA00022989"/>
    </source>
</evidence>
<dbReference type="InterPro" id="IPR006201">
    <property type="entry name" value="Neur_channel"/>
</dbReference>
<evidence type="ECO:0000256" key="18">
    <source>
        <dbReference type="ARBA" id="ARBA00036634"/>
    </source>
</evidence>
<evidence type="ECO:0000259" key="23">
    <source>
        <dbReference type="Pfam" id="PF02932"/>
    </source>
</evidence>
<keyword evidence="7 20" id="KW-0406">Ion transport</keyword>
<evidence type="ECO:0000256" key="8">
    <source>
        <dbReference type="ARBA" id="ARBA00023136"/>
    </source>
</evidence>
<dbReference type="EMBL" id="CAAE01014995">
    <property type="protein sequence ID" value="CAG08082.1"/>
    <property type="molecule type" value="Genomic_DNA"/>
</dbReference>
<dbReference type="SUPFAM" id="SSF90112">
    <property type="entry name" value="Neurotransmitter-gated ion-channel transmembrane pore"/>
    <property type="match status" value="2"/>
</dbReference>
<dbReference type="InterPro" id="IPR036719">
    <property type="entry name" value="Neuro-gated_channel_TM_sf"/>
</dbReference>
<feature type="transmembrane region" description="Helical" evidence="20">
    <location>
        <begin position="198"/>
        <end position="215"/>
    </location>
</feature>
<feature type="region of interest" description="Disordered" evidence="21">
    <location>
        <begin position="921"/>
        <end position="1013"/>
    </location>
</feature>
<evidence type="ECO:0000256" key="7">
    <source>
        <dbReference type="ARBA" id="ARBA00023065"/>
    </source>
</evidence>
<keyword evidence="12" id="KW-0628">Postsynaptic cell membrane</keyword>
<evidence type="ECO:0000256" key="9">
    <source>
        <dbReference type="ARBA" id="ARBA00023157"/>
    </source>
</evidence>
<feature type="domain" description="Neurotransmitter-gated ion-channel ligand-binding" evidence="22">
    <location>
        <begin position="10"/>
        <end position="162"/>
    </location>
</feature>
<dbReference type="InterPro" id="IPR006202">
    <property type="entry name" value="Neur_chan_lig-bd"/>
</dbReference>
<comment type="catalytic activity">
    <reaction evidence="17">
        <text>Na(+)(in) = Na(+)(out)</text>
        <dbReference type="Rhea" id="RHEA:34963"/>
        <dbReference type="ChEBI" id="CHEBI:29101"/>
    </reaction>
</comment>
<feature type="domain" description="Neurotransmitter-gated ion-channel transmembrane" evidence="23">
    <location>
        <begin position="169"/>
        <end position="283"/>
    </location>
</feature>
<evidence type="ECO:0000256" key="3">
    <source>
        <dbReference type="ARBA" id="ARBA00022692"/>
    </source>
</evidence>
<dbReference type="Pfam" id="PF02931">
    <property type="entry name" value="Neur_chan_LBD"/>
    <property type="match status" value="3"/>
</dbReference>
<feature type="domain" description="Neurotransmitter-gated ion-channel ligand-binding" evidence="22">
    <location>
        <begin position="740"/>
        <end position="855"/>
    </location>
</feature>
<organism evidence="24">
    <name type="scientific">Tetraodon nigroviridis</name>
    <name type="common">Spotted green pufferfish</name>
    <name type="synonym">Chelonodon nigroviridis</name>
    <dbReference type="NCBI Taxonomy" id="99883"/>
    <lineage>
        <taxon>Eukaryota</taxon>
        <taxon>Metazoa</taxon>
        <taxon>Chordata</taxon>
        <taxon>Craniata</taxon>
        <taxon>Vertebrata</taxon>
        <taxon>Euteleostomi</taxon>
        <taxon>Actinopterygii</taxon>
        <taxon>Neopterygii</taxon>
        <taxon>Teleostei</taxon>
        <taxon>Neoteleostei</taxon>
        <taxon>Acanthomorphata</taxon>
        <taxon>Eupercaria</taxon>
        <taxon>Tetraodontiformes</taxon>
        <taxon>Tetradontoidea</taxon>
        <taxon>Tetraodontidae</taxon>
        <taxon>Tetraodon</taxon>
    </lineage>
</organism>
<keyword evidence="5 20" id="KW-1133">Transmembrane helix</keyword>
<dbReference type="GO" id="GO:0045211">
    <property type="term" value="C:postsynaptic membrane"/>
    <property type="evidence" value="ECO:0007669"/>
    <property type="project" value="UniProtKB-SubCell"/>
</dbReference>